<comment type="caution">
    <text evidence="1">The sequence shown here is derived from an EMBL/GenBank/DDBJ whole genome shotgun (WGS) entry which is preliminary data.</text>
</comment>
<gene>
    <name evidence="1" type="ORF">A2024_02000</name>
</gene>
<organism evidence="1 2">
    <name type="scientific">Candidatus Edwardsbacteria bacterium GWF2_54_11</name>
    <dbReference type="NCBI Taxonomy" id="1817851"/>
    <lineage>
        <taxon>Bacteria</taxon>
        <taxon>Candidatus Edwardsiibacteriota</taxon>
    </lineage>
</organism>
<proteinExistence type="predicted"/>
<sequence>MGKIKINEHLDVVLDMVEHMVQVADQGMVNDTDDNGFYLLYGIIYDNAYIIRKAAEKEYKARNLEMPARHIKPPKVKAAQEEQSPVV</sequence>
<dbReference type="AlphaFoldDB" id="A0A1F5RI98"/>
<reference evidence="1 2" key="1">
    <citation type="journal article" date="2016" name="Nat. Commun.">
        <title>Thousands of microbial genomes shed light on interconnected biogeochemical processes in an aquifer system.</title>
        <authorList>
            <person name="Anantharaman K."/>
            <person name="Brown C.T."/>
            <person name="Hug L.A."/>
            <person name="Sharon I."/>
            <person name="Castelle C.J."/>
            <person name="Probst A.J."/>
            <person name="Thomas B.C."/>
            <person name="Singh A."/>
            <person name="Wilkins M.J."/>
            <person name="Karaoz U."/>
            <person name="Brodie E.L."/>
            <person name="Williams K.H."/>
            <person name="Hubbard S.S."/>
            <person name="Banfield J.F."/>
        </authorList>
    </citation>
    <scope>NUCLEOTIDE SEQUENCE [LARGE SCALE GENOMIC DNA]</scope>
</reference>
<evidence type="ECO:0000313" key="1">
    <source>
        <dbReference type="EMBL" id="OGF14227.1"/>
    </source>
</evidence>
<accession>A0A1F5RI98</accession>
<protein>
    <submittedName>
        <fullName evidence="1">Uncharacterized protein</fullName>
    </submittedName>
</protein>
<name>A0A1F5RI98_9BACT</name>
<evidence type="ECO:0000313" key="2">
    <source>
        <dbReference type="Proteomes" id="UP000177230"/>
    </source>
</evidence>
<dbReference type="Proteomes" id="UP000177230">
    <property type="component" value="Unassembled WGS sequence"/>
</dbReference>
<dbReference type="EMBL" id="MFFM01000006">
    <property type="protein sequence ID" value="OGF14227.1"/>
    <property type="molecule type" value="Genomic_DNA"/>
</dbReference>